<evidence type="ECO:0000256" key="2">
    <source>
        <dbReference type="SAM" id="MobiDB-lite"/>
    </source>
</evidence>
<dbReference type="GO" id="GO:0008168">
    <property type="term" value="F:methyltransferase activity"/>
    <property type="evidence" value="ECO:0007669"/>
    <property type="project" value="TreeGrafter"/>
</dbReference>
<evidence type="ECO:0000313" key="3">
    <source>
        <dbReference type="EMBL" id="KAK0390906.1"/>
    </source>
</evidence>
<feature type="compositionally biased region" description="Polar residues" evidence="2">
    <location>
        <begin position="14"/>
        <end position="27"/>
    </location>
</feature>
<evidence type="ECO:0000256" key="1">
    <source>
        <dbReference type="ARBA" id="ARBA00038158"/>
    </source>
</evidence>
<dbReference type="InterPro" id="IPR029063">
    <property type="entry name" value="SAM-dependent_MTases_sf"/>
</dbReference>
<name>A0AA39GPA9_SARSR</name>
<dbReference type="EMBL" id="JAPDFR010000001">
    <property type="protein sequence ID" value="KAK0390906.1"/>
    <property type="molecule type" value="Genomic_DNA"/>
</dbReference>
<dbReference type="Gene3D" id="3.40.50.150">
    <property type="entry name" value="Vaccinia Virus protein VP39"/>
    <property type="match status" value="1"/>
</dbReference>
<keyword evidence="4" id="KW-1185">Reference proteome</keyword>
<evidence type="ECO:0000313" key="4">
    <source>
        <dbReference type="Proteomes" id="UP001175261"/>
    </source>
</evidence>
<dbReference type="PANTHER" id="PTHR43591:SF10">
    <property type="entry name" value="ABC TRANSMEMBRANE TYPE-1 DOMAIN-CONTAINING PROTEIN-RELATED"/>
    <property type="match status" value="1"/>
</dbReference>
<protein>
    <recommendedName>
        <fullName evidence="5">S-adenosyl-L-methionine-dependent methyltransferase</fullName>
    </recommendedName>
</protein>
<reference evidence="3" key="1">
    <citation type="submission" date="2022-10" db="EMBL/GenBank/DDBJ databases">
        <title>Determination and structural analysis of whole genome sequence of Sarocladium strictum F4-1.</title>
        <authorList>
            <person name="Hu L."/>
            <person name="Jiang Y."/>
        </authorList>
    </citation>
    <scope>NUCLEOTIDE SEQUENCE</scope>
    <source>
        <strain evidence="3">F4-1</strain>
    </source>
</reference>
<gene>
    <name evidence="3" type="ORF">NLU13_0409</name>
</gene>
<accession>A0AA39GPA9</accession>
<dbReference type="PANTHER" id="PTHR43591">
    <property type="entry name" value="METHYLTRANSFERASE"/>
    <property type="match status" value="1"/>
</dbReference>
<comment type="caution">
    <text evidence="3">The sequence shown here is derived from an EMBL/GenBank/DDBJ whole genome shotgun (WGS) entry which is preliminary data.</text>
</comment>
<sequence length="365" mass="41349">MSSPKSASPLKAETSPSPGKMRSQSPQDVHPTQPELIPADDANDDDASSFGDDLSERESTASITSSILEYRTIEGRTFHSDRHDSEYFTPNDHQQIQSMDLNHHALLLLLEGKLHVTPLGDNVQSVLDVGTGSGIWAMDFADENPQASVTGTDLSPTQPSWVPPNLKFEIDDCAKPWSFPPSSFDFIHIRFLFGAIADWTALFKEAYRCCKPGGWIQSSEAEVLMCSDDGTVAEGSAMKEQWNQIWEEAGKKLGKSFLVIQEDLQRKGMEKAGFTDIQQVTYKVPMNTWPRDPQLSQVGRFIQLTMDNDIEGYTMYLWNHVLGWSKEDYQIFLMNMRKEMRSRKIHSYFYVRYVYGRKPQAEPEG</sequence>
<dbReference type="Proteomes" id="UP001175261">
    <property type="component" value="Unassembled WGS sequence"/>
</dbReference>
<proteinExistence type="inferred from homology"/>
<dbReference type="Pfam" id="PF13489">
    <property type="entry name" value="Methyltransf_23"/>
    <property type="match status" value="1"/>
</dbReference>
<organism evidence="3 4">
    <name type="scientific">Sarocladium strictum</name>
    <name type="common">Black bundle disease fungus</name>
    <name type="synonym">Acremonium strictum</name>
    <dbReference type="NCBI Taxonomy" id="5046"/>
    <lineage>
        <taxon>Eukaryota</taxon>
        <taxon>Fungi</taxon>
        <taxon>Dikarya</taxon>
        <taxon>Ascomycota</taxon>
        <taxon>Pezizomycotina</taxon>
        <taxon>Sordariomycetes</taxon>
        <taxon>Hypocreomycetidae</taxon>
        <taxon>Hypocreales</taxon>
        <taxon>Sarocladiaceae</taxon>
        <taxon>Sarocladium</taxon>
    </lineage>
</organism>
<dbReference type="CDD" id="cd02440">
    <property type="entry name" value="AdoMet_MTases"/>
    <property type="match status" value="1"/>
</dbReference>
<comment type="similarity">
    <text evidence="1">Belongs to the methyltransferase superfamily. LaeA methyltransferase family.</text>
</comment>
<dbReference type="AlphaFoldDB" id="A0AA39GPA9"/>
<dbReference type="SUPFAM" id="SSF53335">
    <property type="entry name" value="S-adenosyl-L-methionine-dependent methyltransferases"/>
    <property type="match status" value="1"/>
</dbReference>
<evidence type="ECO:0008006" key="5">
    <source>
        <dbReference type="Google" id="ProtNLM"/>
    </source>
</evidence>
<feature type="region of interest" description="Disordered" evidence="2">
    <location>
        <begin position="1"/>
        <end position="62"/>
    </location>
</feature>